<feature type="compositionally biased region" description="Polar residues" evidence="1">
    <location>
        <begin position="46"/>
        <end position="56"/>
    </location>
</feature>
<sequence length="400" mass="44465">MALPDKLQASSPGRTDFAFAVPSPARTAQRVADSMRQADQLRRADASTSPALSKNPSSEQGRSSSSSDDRNSTAHSPFMSRDDPPHASITPESKQQPFRKEGMRIVATFFKPGAAKELPLDPVVRDTVIRDLTWNTHPDVFLPAYEEIYHILETTSLPRFLASASANINRPKQLFWYAVGIADLLLGVVLAIVLIMALPAPPQASRAWRLFAVPLAGIGFMQAYSAWRGFCSEVWGRGHTQLRVWELQEMDAEAAHHWARVLRPGAPPRRKSAEKAQVRTIERVDDVRAIAPFAAVRTPPPPDGRRASKSGAGKPLFTRFPRLGGRQGRECDRRSWDGDDGARADEEVAYARPPVFGPERVVLDPRIQAVHRQIMRDMLYAGFWFTLAFTVLILAVPAYR</sequence>
<dbReference type="InterPro" id="IPR036305">
    <property type="entry name" value="RGS_sf"/>
</dbReference>
<dbReference type="InterPro" id="IPR044926">
    <property type="entry name" value="RGS_subdomain_2"/>
</dbReference>
<feature type="transmembrane region" description="Helical" evidence="2">
    <location>
        <begin position="174"/>
        <end position="198"/>
    </location>
</feature>
<evidence type="ECO:0000313" key="5">
    <source>
        <dbReference type="Proteomes" id="UP000639403"/>
    </source>
</evidence>
<dbReference type="Proteomes" id="UP000639403">
    <property type="component" value="Unassembled WGS sequence"/>
</dbReference>
<dbReference type="PANTHER" id="PTHR39466:SF1">
    <property type="entry name" value="RGS DOMAIN-CONTAINING PROTEIN"/>
    <property type="match status" value="1"/>
</dbReference>
<dbReference type="Gene3D" id="1.10.167.10">
    <property type="entry name" value="Regulator of G-protein Signalling 4, domain 2"/>
    <property type="match status" value="1"/>
</dbReference>
<keyword evidence="2" id="KW-0472">Membrane</keyword>
<dbReference type="PROSITE" id="PS50132">
    <property type="entry name" value="RGS"/>
    <property type="match status" value="1"/>
</dbReference>
<name>A0A8H7P8V4_9APHY</name>
<accession>A0A8H7P8V4</accession>
<dbReference type="EMBL" id="JADOXO010000018">
    <property type="protein sequence ID" value="KAF9819507.1"/>
    <property type="molecule type" value="Genomic_DNA"/>
</dbReference>
<organism evidence="4 5">
    <name type="scientific">Rhodonia placenta</name>
    <dbReference type="NCBI Taxonomy" id="104341"/>
    <lineage>
        <taxon>Eukaryota</taxon>
        <taxon>Fungi</taxon>
        <taxon>Dikarya</taxon>
        <taxon>Basidiomycota</taxon>
        <taxon>Agaricomycotina</taxon>
        <taxon>Agaricomycetes</taxon>
        <taxon>Polyporales</taxon>
        <taxon>Adustoporiaceae</taxon>
        <taxon>Rhodonia</taxon>
    </lineage>
</organism>
<feature type="region of interest" description="Disordered" evidence="1">
    <location>
        <begin position="295"/>
        <end position="314"/>
    </location>
</feature>
<proteinExistence type="predicted"/>
<evidence type="ECO:0000313" key="4">
    <source>
        <dbReference type="EMBL" id="KAF9819507.1"/>
    </source>
</evidence>
<comment type="caution">
    <text evidence="4">The sequence shown here is derived from an EMBL/GenBank/DDBJ whole genome shotgun (WGS) entry which is preliminary data.</text>
</comment>
<keyword evidence="2" id="KW-1133">Transmembrane helix</keyword>
<dbReference type="Pfam" id="PF00615">
    <property type="entry name" value="RGS"/>
    <property type="match status" value="1"/>
</dbReference>
<feature type="transmembrane region" description="Helical" evidence="2">
    <location>
        <begin position="210"/>
        <end position="227"/>
    </location>
</feature>
<dbReference type="PANTHER" id="PTHR39466">
    <property type="entry name" value="RGS DOMAIN-CONTAINING PROTEIN"/>
    <property type="match status" value="1"/>
</dbReference>
<feature type="transmembrane region" description="Helical" evidence="2">
    <location>
        <begin position="378"/>
        <end position="399"/>
    </location>
</feature>
<evidence type="ECO:0000256" key="2">
    <source>
        <dbReference type="SAM" id="Phobius"/>
    </source>
</evidence>
<reference evidence="4" key="1">
    <citation type="submission" date="2020-11" db="EMBL/GenBank/DDBJ databases">
        <authorList>
            <person name="Koelle M."/>
            <person name="Horta M.A.C."/>
            <person name="Nowrousian M."/>
            <person name="Ohm R.A."/>
            <person name="Benz P."/>
            <person name="Pilgard A."/>
        </authorList>
    </citation>
    <scope>NUCLEOTIDE SEQUENCE</scope>
    <source>
        <strain evidence="4">FPRL280</strain>
    </source>
</reference>
<dbReference type="InterPro" id="IPR016137">
    <property type="entry name" value="RGS"/>
</dbReference>
<feature type="domain" description="RGS" evidence="3">
    <location>
        <begin position="100"/>
        <end position="163"/>
    </location>
</feature>
<evidence type="ECO:0000256" key="1">
    <source>
        <dbReference type="SAM" id="MobiDB-lite"/>
    </source>
</evidence>
<feature type="region of interest" description="Disordered" evidence="1">
    <location>
        <begin position="1"/>
        <end position="98"/>
    </location>
</feature>
<keyword evidence="2" id="KW-0812">Transmembrane</keyword>
<protein>
    <recommendedName>
        <fullName evidence="3">RGS domain-containing protein</fullName>
    </recommendedName>
</protein>
<dbReference type="SUPFAM" id="SSF48097">
    <property type="entry name" value="Regulator of G-protein signaling, RGS"/>
    <property type="match status" value="1"/>
</dbReference>
<evidence type="ECO:0000259" key="3">
    <source>
        <dbReference type="PROSITE" id="PS50132"/>
    </source>
</evidence>
<dbReference type="AlphaFoldDB" id="A0A8H7P8V4"/>
<reference evidence="4" key="2">
    <citation type="journal article" name="Front. Microbiol.">
        <title>Degradative Capacity of Two Strains of Rhodonia placenta: From Phenotype to Genotype.</title>
        <authorList>
            <person name="Kolle M."/>
            <person name="Horta M.A.C."/>
            <person name="Nowrousian M."/>
            <person name="Ohm R.A."/>
            <person name="Benz J.P."/>
            <person name="Pilgard A."/>
        </authorList>
    </citation>
    <scope>NUCLEOTIDE SEQUENCE</scope>
    <source>
        <strain evidence="4">FPRL280</strain>
    </source>
</reference>
<feature type="compositionally biased region" description="Low complexity" evidence="1">
    <location>
        <begin position="57"/>
        <end position="66"/>
    </location>
</feature>
<gene>
    <name evidence="4" type="ORF">IEO21_02115</name>
</gene>